<dbReference type="PATRIC" id="fig|336566.3.peg.313"/>
<gene>
    <name evidence="3" type="ORF">ABB30_04900</name>
</gene>
<feature type="coiled-coil region" evidence="1">
    <location>
        <begin position="105"/>
        <end position="178"/>
    </location>
</feature>
<evidence type="ECO:0000313" key="4">
    <source>
        <dbReference type="Proteomes" id="UP000050956"/>
    </source>
</evidence>
<dbReference type="EMBL" id="LDJM01000012">
    <property type="protein sequence ID" value="KRG78066.1"/>
    <property type="molecule type" value="Genomic_DNA"/>
</dbReference>
<protein>
    <recommendedName>
        <fullName evidence="2">KfrA N-terminal DNA-binding domain-containing protein</fullName>
    </recommendedName>
</protein>
<dbReference type="InterPro" id="IPR021104">
    <property type="entry name" value="KfrA_DNA-bd_N"/>
</dbReference>
<dbReference type="Proteomes" id="UP000050956">
    <property type="component" value="Unassembled WGS sequence"/>
</dbReference>
<dbReference type="AlphaFoldDB" id="A0A0R0DH56"/>
<dbReference type="OrthoDB" id="6059392at2"/>
<keyword evidence="4" id="KW-1185">Reference proteome</keyword>
<dbReference type="Pfam" id="PF11740">
    <property type="entry name" value="KfrA_N"/>
    <property type="match status" value="1"/>
</dbReference>
<evidence type="ECO:0000313" key="3">
    <source>
        <dbReference type="EMBL" id="KRG78066.1"/>
    </source>
</evidence>
<accession>A0A0R0DH56</accession>
<comment type="caution">
    <text evidence="3">The sequence shown here is derived from an EMBL/GenBank/DDBJ whole genome shotgun (WGS) entry which is preliminary data.</text>
</comment>
<keyword evidence="1" id="KW-0175">Coiled coil</keyword>
<proteinExistence type="predicted"/>
<name>A0A0R0DH56_9GAMM</name>
<reference evidence="3 4" key="1">
    <citation type="submission" date="2015-05" db="EMBL/GenBank/DDBJ databases">
        <title>Genome sequencing and analysis of members of genus Stenotrophomonas.</title>
        <authorList>
            <person name="Patil P.P."/>
            <person name="Midha S."/>
            <person name="Patil P.B."/>
        </authorList>
    </citation>
    <scope>NUCLEOTIDE SEQUENCE [LARGE SCALE GENOMIC DNA]</scope>
    <source>
        <strain evidence="3 4">DSM 24757</strain>
    </source>
</reference>
<dbReference type="RefSeq" id="WP_057637193.1">
    <property type="nucleotide sequence ID" value="NZ_LDJM01000012.1"/>
</dbReference>
<feature type="domain" description="KfrA N-terminal DNA-binding" evidence="2">
    <location>
        <begin position="10"/>
        <end position="142"/>
    </location>
</feature>
<evidence type="ECO:0000256" key="1">
    <source>
        <dbReference type="SAM" id="Coils"/>
    </source>
</evidence>
<organism evidence="3 4">
    <name type="scientific">Stenotrophomonas ginsengisoli</name>
    <dbReference type="NCBI Taxonomy" id="336566"/>
    <lineage>
        <taxon>Bacteria</taxon>
        <taxon>Pseudomonadati</taxon>
        <taxon>Pseudomonadota</taxon>
        <taxon>Gammaproteobacteria</taxon>
        <taxon>Lysobacterales</taxon>
        <taxon>Lysobacteraceae</taxon>
        <taxon>Stenotrophomonas</taxon>
    </lineage>
</organism>
<sequence>MPRVTRIDRADAFKAIEAVIARGEAPTHINVRAELGQRGSPPVISNFIGSWFACYGADLAQRAADADASAPAQRQGVSASTDGGSIAALTAAALEEIQRAASSREAAHQRSIEAANDELAKQQQALAERIAAFQQQEQGAQAHVQRCYSDRDTALAERDRALADAATLRQALGEAKAQLVILQLQAEQFSAIAERLAQLEARLPQI</sequence>
<evidence type="ECO:0000259" key="2">
    <source>
        <dbReference type="Pfam" id="PF11740"/>
    </source>
</evidence>